<sequence length="275" mass="31679">MGVHKYNYGKHCKQPWQGRSHQDLSPKEAYNTANQIQIKSGQDIIDMFKELDTGDVFRNKSHLLTAEQVKELAKEMVESAVHKDNAAFVVPLFCNLLEIQKFAESVNECFESKLDELILIVGEEKKLSNFGANYISTIISIKWPTQHLLLSQEVGTIVENLIVYDAVATIKGWVDEVKVLSLIHLHEELSEENRTILNNCLRCIIHLFNACNEKIWIRRYDIYEYIASVIKPSLVKRNHVDKDVKQQLLKVGFKMGELTRKIQSKYVDSECQSEL</sequence>
<dbReference type="Proteomes" id="UP000095286">
    <property type="component" value="Unplaced"/>
</dbReference>
<proteinExistence type="predicted"/>
<organism evidence="1 2">
    <name type="scientific">Rhabditophanes sp. KR3021</name>
    <dbReference type="NCBI Taxonomy" id="114890"/>
    <lineage>
        <taxon>Eukaryota</taxon>
        <taxon>Metazoa</taxon>
        <taxon>Ecdysozoa</taxon>
        <taxon>Nematoda</taxon>
        <taxon>Chromadorea</taxon>
        <taxon>Rhabditida</taxon>
        <taxon>Tylenchina</taxon>
        <taxon>Panagrolaimomorpha</taxon>
        <taxon>Strongyloidoidea</taxon>
        <taxon>Alloionematidae</taxon>
        <taxon>Rhabditophanes</taxon>
    </lineage>
</organism>
<accession>A0AC35UGF4</accession>
<protein>
    <submittedName>
        <fullName evidence="2">tRNA exportin</fullName>
    </submittedName>
</protein>
<evidence type="ECO:0000313" key="2">
    <source>
        <dbReference type="WBParaSite" id="RSKR_0001066700.1"/>
    </source>
</evidence>
<name>A0AC35UGF4_9BILA</name>
<dbReference type="WBParaSite" id="RSKR_0001066700.1">
    <property type="protein sequence ID" value="RSKR_0001066700.1"/>
    <property type="gene ID" value="RSKR_0001066700"/>
</dbReference>
<evidence type="ECO:0000313" key="1">
    <source>
        <dbReference type="Proteomes" id="UP000095286"/>
    </source>
</evidence>
<reference evidence="2" key="1">
    <citation type="submission" date="2016-11" db="UniProtKB">
        <authorList>
            <consortium name="WormBaseParasite"/>
        </authorList>
    </citation>
    <scope>IDENTIFICATION</scope>
    <source>
        <strain evidence="2">KR3021</strain>
    </source>
</reference>